<sequence>MTCQLDKKTRKDYEVITKSRVDNKLNTSITVITKPNAPRYVDTRDSVTGRSIKGSVPEERERVKGGVLTTTFSFIGTYKAHLHKGYRSSDGARAPSRDYLRLRFQSRPSSGRDRPGRILLKRNNKIFNFGIVVYQYQNISSSSSSSLDLQPVAMTERDKSRYTEGSVNIGGSVDSILD</sequence>
<comment type="caution">
    <text evidence="1">The sequence shown here is derived from an EMBL/GenBank/DDBJ whole genome shotgun (WGS) entry which is preliminary data.</text>
</comment>
<dbReference type="EMBL" id="BGZK01000525">
    <property type="protein sequence ID" value="GBP48491.1"/>
    <property type="molecule type" value="Genomic_DNA"/>
</dbReference>
<gene>
    <name evidence="1" type="ORF">EVAR_16160_1</name>
</gene>
<dbReference type="Proteomes" id="UP000299102">
    <property type="component" value="Unassembled WGS sequence"/>
</dbReference>
<accession>A0A4C1WBQ6</accession>
<protein>
    <submittedName>
        <fullName evidence="1">Uncharacterized protein</fullName>
    </submittedName>
</protein>
<name>A0A4C1WBQ6_EUMVA</name>
<keyword evidence="2" id="KW-1185">Reference proteome</keyword>
<evidence type="ECO:0000313" key="1">
    <source>
        <dbReference type="EMBL" id="GBP48491.1"/>
    </source>
</evidence>
<evidence type="ECO:0000313" key="2">
    <source>
        <dbReference type="Proteomes" id="UP000299102"/>
    </source>
</evidence>
<proteinExistence type="predicted"/>
<dbReference type="AlphaFoldDB" id="A0A4C1WBQ6"/>
<organism evidence="1 2">
    <name type="scientific">Eumeta variegata</name>
    <name type="common">Bagworm moth</name>
    <name type="synonym">Eumeta japonica</name>
    <dbReference type="NCBI Taxonomy" id="151549"/>
    <lineage>
        <taxon>Eukaryota</taxon>
        <taxon>Metazoa</taxon>
        <taxon>Ecdysozoa</taxon>
        <taxon>Arthropoda</taxon>
        <taxon>Hexapoda</taxon>
        <taxon>Insecta</taxon>
        <taxon>Pterygota</taxon>
        <taxon>Neoptera</taxon>
        <taxon>Endopterygota</taxon>
        <taxon>Lepidoptera</taxon>
        <taxon>Glossata</taxon>
        <taxon>Ditrysia</taxon>
        <taxon>Tineoidea</taxon>
        <taxon>Psychidae</taxon>
        <taxon>Oiketicinae</taxon>
        <taxon>Eumeta</taxon>
    </lineage>
</organism>
<reference evidence="1 2" key="1">
    <citation type="journal article" date="2019" name="Commun. Biol.">
        <title>The bagworm genome reveals a unique fibroin gene that provides high tensile strength.</title>
        <authorList>
            <person name="Kono N."/>
            <person name="Nakamura H."/>
            <person name="Ohtoshi R."/>
            <person name="Tomita M."/>
            <person name="Numata K."/>
            <person name="Arakawa K."/>
        </authorList>
    </citation>
    <scope>NUCLEOTIDE SEQUENCE [LARGE SCALE GENOMIC DNA]</scope>
</reference>